<feature type="transmembrane region" description="Helical" evidence="8">
    <location>
        <begin position="770"/>
        <end position="789"/>
    </location>
</feature>
<evidence type="ECO:0000256" key="1">
    <source>
        <dbReference type="ARBA" id="ARBA00004141"/>
    </source>
</evidence>
<dbReference type="PANTHER" id="PTHR12011:SF58">
    <property type="entry name" value="ADHESION G-PROTEIN COUPLED RECEPTOR D2"/>
    <property type="match status" value="1"/>
</dbReference>
<dbReference type="InterPro" id="IPR057244">
    <property type="entry name" value="GAIN_B"/>
</dbReference>
<dbReference type="EMBL" id="JAYKXH010000014">
    <property type="protein sequence ID" value="KAK7146588.1"/>
    <property type="molecule type" value="Genomic_DNA"/>
</dbReference>
<keyword evidence="3 8" id="KW-0812">Transmembrane</keyword>
<dbReference type="Gene3D" id="2.60.120.200">
    <property type="match status" value="1"/>
</dbReference>
<dbReference type="InterPro" id="IPR017981">
    <property type="entry name" value="GPCR_2-like_7TM"/>
</dbReference>
<dbReference type="SUPFAM" id="SSF81321">
    <property type="entry name" value="Family A G protein-coupled receptor-like"/>
    <property type="match status" value="1"/>
</dbReference>
<dbReference type="AlphaFoldDB" id="A0AAN9CRF0"/>
<dbReference type="InterPro" id="IPR000203">
    <property type="entry name" value="GPS"/>
</dbReference>
<evidence type="ECO:0000256" key="3">
    <source>
        <dbReference type="ARBA" id="ARBA00022692"/>
    </source>
</evidence>
<dbReference type="CDD" id="cd15255">
    <property type="entry name" value="7tmB2_GPR144"/>
    <property type="match status" value="1"/>
</dbReference>
<feature type="domain" description="Pentraxin (PTX)" evidence="11">
    <location>
        <begin position="102"/>
        <end position="321"/>
    </location>
</feature>
<evidence type="ECO:0000313" key="13">
    <source>
        <dbReference type="Proteomes" id="UP001364617"/>
    </source>
</evidence>
<evidence type="ECO:0000259" key="10">
    <source>
        <dbReference type="PROSITE" id="PS50261"/>
    </source>
</evidence>
<dbReference type="PROSITE" id="PS50221">
    <property type="entry name" value="GAIN_B"/>
    <property type="match status" value="1"/>
</dbReference>
<dbReference type="Pfam" id="PF00002">
    <property type="entry name" value="7tm_2"/>
    <property type="match status" value="1"/>
</dbReference>
<dbReference type="InterPro" id="IPR030476">
    <property type="entry name" value="Pentaxin_CS"/>
</dbReference>
<feature type="transmembrane region" description="Helical" evidence="8">
    <location>
        <begin position="899"/>
        <end position="924"/>
    </location>
</feature>
<keyword evidence="5 8" id="KW-0472">Membrane</keyword>
<comment type="caution">
    <text evidence="12">The sequence shown here is derived from an EMBL/GenBank/DDBJ whole genome shotgun (WGS) entry which is preliminary data.</text>
</comment>
<dbReference type="InterPro" id="IPR046338">
    <property type="entry name" value="GAIN_dom_sf"/>
</dbReference>
<protein>
    <recommendedName>
        <fullName evidence="14">Adhesion G-protein coupled receptor D2</fullName>
    </recommendedName>
</protein>
<dbReference type="SMART" id="SM00303">
    <property type="entry name" value="GPS"/>
    <property type="match status" value="1"/>
</dbReference>
<organism evidence="12 13">
    <name type="scientific">Phoxinus phoxinus</name>
    <name type="common">Eurasian minnow</name>
    <dbReference type="NCBI Taxonomy" id="58324"/>
    <lineage>
        <taxon>Eukaryota</taxon>
        <taxon>Metazoa</taxon>
        <taxon>Chordata</taxon>
        <taxon>Craniata</taxon>
        <taxon>Vertebrata</taxon>
        <taxon>Euteleostomi</taxon>
        <taxon>Actinopterygii</taxon>
        <taxon>Neopterygii</taxon>
        <taxon>Teleostei</taxon>
        <taxon>Ostariophysi</taxon>
        <taxon>Cypriniformes</taxon>
        <taxon>Leuciscidae</taxon>
        <taxon>Phoxininae</taxon>
        <taxon>Phoxinus</taxon>
    </lineage>
</organism>
<feature type="domain" description="GAIN-B" evidence="9">
    <location>
        <begin position="515"/>
        <end position="697"/>
    </location>
</feature>
<dbReference type="InterPro" id="IPR001759">
    <property type="entry name" value="PTX_dom"/>
</dbReference>
<dbReference type="PROSITE" id="PS51828">
    <property type="entry name" value="PTX_2"/>
    <property type="match status" value="1"/>
</dbReference>
<dbReference type="Gene3D" id="1.20.1070.10">
    <property type="entry name" value="Rhodopsin 7-helix transmembrane proteins"/>
    <property type="match status" value="1"/>
</dbReference>
<comment type="subcellular location">
    <subcellularLocation>
        <location evidence="1">Membrane</location>
        <topology evidence="1">Multi-pass membrane protein</topology>
    </subcellularLocation>
</comment>
<sequence length="1053" mass="117410">MKIMGSCEPTQSWSDRAERGILESDVPDSNLLLQNDAMFLLVNTSFSFKQALRYCHGQSSALTTSGVKEDEEGAQKLLFRSNLKSPVWFRANRSQNPTAQLSQQKTVFPGLSFKSTDGYARVNASFPSLSAVSVCVRVQWDPRHENVSTVFSYAARVFINEFQLRGQIDESKRSHADRKVRLALLIQGQHHPYKAELPIDGDWHHVCVTWRSNDGFWAIYVDGRTGDSGHGKAREKVNDIYGDGIFILGQDQDTFGGTFTEPFFGNLTDLNIWGDALELKQVQALNTCSELTNHRALFRGRDWSLITVHPSVQNVSATLNCPGSLKTTPRREEECEVFNGRSDGQPQYSSAVCTHTFPFICRSSKEHYLKMKELRESLRSNPSHFMQDLMQFGMTADDVFSDAVDGQSWSSVSRLLNASERAVLKEHNPLEDRDMVSLMHVLSRAADLPSTANQSRRDAERLGQSFITIADSLLSQEDASKWHSIKEVVKGPMAVIQTVDRMLSNLNSLLTDDTDSVQIHSHNIKLQVQQQLLSAASHTPAFCGSDAGQRDCISVSAKNMKELHDSDFRKLTLLNTWYSSVKCLSEREENISLSPVVSDGSQRYVRTVLGSSVISSSVLADGRPVSVAIHFTLQHRLQNSTLKLIPICAFWDFELMVERGGWSTKGCAVISSQNNFTSCFCNHTTNFALLLQIYEVQRSVEHETALQILSLIGSGVSLCGLLFTLILFVAVGVPKSDRTTVHKNLIVALTVAQLLLILSDWAAGNQEACWLVSALLHLFFLSSFCWMLVEGLLLWSKVVSVNISEERRMKLYYVLGWGLPVAIVAVTLVSTLDQYRAQQYCWLNLQSDVIWAFAGPVLFVLAVNAVVLFRVVMVTVASARRRAKMLTPSSDSKLHALDLTWAATRPVLILLPVLGLTWLCGVLVHLSDAVAYLFITLNAFQGLYIFLVYAVYNSEVRNAIRRIQDKRKALSFTNCSQPISFLPSQKSPSASWVHSLPTLSSPESSESSTPISANPLVFKNERFKEDNIVNFPLKPAHKSQVVQLTAFKPSVTA</sequence>
<dbReference type="Pfam" id="PF01825">
    <property type="entry name" value="GPS"/>
    <property type="match status" value="1"/>
</dbReference>
<accession>A0AAN9CRF0</accession>
<keyword evidence="4 8" id="KW-1133">Transmembrane helix</keyword>
<evidence type="ECO:0000256" key="4">
    <source>
        <dbReference type="ARBA" id="ARBA00022989"/>
    </source>
</evidence>
<dbReference type="PROSITE" id="PS50261">
    <property type="entry name" value="G_PROTEIN_RECEP_F2_4"/>
    <property type="match status" value="1"/>
</dbReference>
<proteinExistence type="inferred from homology"/>
<evidence type="ECO:0000256" key="7">
    <source>
        <dbReference type="PROSITE-ProRule" id="PRU01172"/>
    </source>
</evidence>
<dbReference type="PROSITE" id="PS00289">
    <property type="entry name" value="PTX_1"/>
    <property type="match status" value="1"/>
</dbReference>
<feature type="transmembrane region" description="Helical" evidence="8">
    <location>
        <begin position="810"/>
        <end position="829"/>
    </location>
</feature>
<keyword evidence="6" id="KW-1015">Disulfide bond</keyword>
<keyword evidence="13" id="KW-1185">Reference proteome</keyword>
<dbReference type="InterPro" id="IPR000832">
    <property type="entry name" value="GPCR_2_secretin-like"/>
</dbReference>
<dbReference type="GO" id="GO:0004930">
    <property type="term" value="F:G protein-coupled receptor activity"/>
    <property type="evidence" value="ECO:0007669"/>
    <property type="project" value="InterPro"/>
</dbReference>
<feature type="domain" description="G-protein coupled receptors family 2 profile 2" evidence="10">
    <location>
        <begin position="706"/>
        <end position="953"/>
    </location>
</feature>
<evidence type="ECO:0000256" key="2">
    <source>
        <dbReference type="ARBA" id="ARBA00007343"/>
    </source>
</evidence>
<dbReference type="InterPro" id="IPR013320">
    <property type="entry name" value="ConA-like_dom_sf"/>
</dbReference>
<evidence type="ECO:0008006" key="14">
    <source>
        <dbReference type="Google" id="ProtNLM"/>
    </source>
</evidence>
<gene>
    <name evidence="12" type="ORF">R3I93_014135</name>
</gene>
<dbReference type="GO" id="GO:0007189">
    <property type="term" value="P:adenylate cyclase-activating G protein-coupled receptor signaling pathway"/>
    <property type="evidence" value="ECO:0007669"/>
    <property type="project" value="TreeGrafter"/>
</dbReference>
<comment type="caution">
    <text evidence="7">Lacks conserved residue(s) required for the propagation of feature annotation.</text>
</comment>
<feature type="transmembrane region" description="Helical" evidence="8">
    <location>
        <begin position="708"/>
        <end position="733"/>
    </location>
</feature>
<feature type="transmembrane region" description="Helical" evidence="8">
    <location>
        <begin position="745"/>
        <end position="764"/>
    </location>
</feature>
<dbReference type="Pfam" id="PF00354">
    <property type="entry name" value="Pentaxin"/>
    <property type="match status" value="1"/>
</dbReference>
<evidence type="ECO:0000256" key="8">
    <source>
        <dbReference type="SAM" id="Phobius"/>
    </source>
</evidence>
<dbReference type="FunFam" id="1.20.1070.10:FF:000252">
    <property type="entry name" value="Adhesion G protein-coupled receptor D2"/>
    <property type="match status" value="1"/>
</dbReference>
<evidence type="ECO:0000256" key="5">
    <source>
        <dbReference type="ARBA" id="ARBA00023136"/>
    </source>
</evidence>
<evidence type="ECO:0000256" key="6">
    <source>
        <dbReference type="ARBA" id="ARBA00023157"/>
    </source>
</evidence>
<dbReference type="PRINTS" id="PR00249">
    <property type="entry name" value="GPCRSECRETIN"/>
</dbReference>
<evidence type="ECO:0000259" key="11">
    <source>
        <dbReference type="PROSITE" id="PS51828"/>
    </source>
</evidence>
<dbReference type="GO" id="GO:0005886">
    <property type="term" value="C:plasma membrane"/>
    <property type="evidence" value="ECO:0007669"/>
    <property type="project" value="UniProtKB-SubCell"/>
</dbReference>
<feature type="transmembrane region" description="Helical" evidence="8">
    <location>
        <begin position="930"/>
        <end position="952"/>
    </location>
</feature>
<dbReference type="SMART" id="SM00159">
    <property type="entry name" value="PTX"/>
    <property type="match status" value="1"/>
</dbReference>
<dbReference type="PANTHER" id="PTHR12011">
    <property type="entry name" value="ADHESION G-PROTEIN COUPLED RECEPTOR"/>
    <property type="match status" value="1"/>
</dbReference>
<dbReference type="Gene3D" id="2.60.220.50">
    <property type="match status" value="1"/>
</dbReference>
<reference evidence="12 13" key="1">
    <citation type="submission" date="2024-02" db="EMBL/GenBank/DDBJ databases">
        <title>Chromosome-level genome assembly of the Eurasian Minnow (Phoxinus phoxinus).</title>
        <authorList>
            <person name="Oriowo T.O."/>
            <person name="Martin S."/>
            <person name="Stange M."/>
            <person name="Chrysostomakis Y."/>
            <person name="Brown T."/>
            <person name="Winkler S."/>
            <person name="Kukowka S."/>
            <person name="Myers E.W."/>
            <person name="Bohne A."/>
        </authorList>
    </citation>
    <scope>NUCLEOTIDE SEQUENCE [LARGE SCALE GENOMIC DNA]</scope>
    <source>
        <strain evidence="12">ZFMK-TIS-60720</strain>
        <tissue evidence="12">Whole Organism</tissue>
    </source>
</reference>
<dbReference type="SUPFAM" id="SSF49899">
    <property type="entry name" value="Concanavalin A-like lectins/glucanases"/>
    <property type="match status" value="1"/>
</dbReference>
<dbReference type="GO" id="GO:0007166">
    <property type="term" value="P:cell surface receptor signaling pathway"/>
    <property type="evidence" value="ECO:0007669"/>
    <property type="project" value="InterPro"/>
</dbReference>
<dbReference type="Proteomes" id="UP001364617">
    <property type="component" value="Unassembled WGS sequence"/>
</dbReference>
<evidence type="ECO:0000259" key="9">
    <source>
        <dbReference type="PROSITE" id="PS50221"/>
    </source>
</evidence>
<comment type="similarity">
    <text evidence="2">Belongs to the G-protein coupled receptor 2 family. Adhesion G-protein coupled receptor (ADGR) subfamily.</text>
</comment>
<name>A0AAN9CRF0_9TELE</name>
<evidence type="ECO:0000313" key="12">
    <source>
        <dbReference type="EMBL" id="KAK7146588.1"/>
    </source>
</evidence>
<feature type="transmembrane region" description="Helical" evidence="8">
    <location>
        <begin position="849"/>
        <end position="878"/>
    </location>
</feature>